<protein>
    <submittedName>
        <fullName evidence="4">Uncharacterized protein</fullName>
    </submittedName>
</protein>
<dbReference type="GO" id="GO:0070971">
    <property type="term" value="C:endoplasmic reticulum exit site"/>
    <property type="evidence" value="ECO:0007669"/>
    <property type="project" value="TreeGrafter"/>
</dbReference>
<feature type="coiled-coil region" evidence="2">
    <location>
        <begin position="285"/>
        <end position="340"/>
    </location>
</feature>
<dbReference type="GO" id="GO:0005789">
    <property type="term" value="C:endoplasmic reticulum membrane"/>
    <property type="evidence" value="ECO:0007669"/>
    <property type="project" value="TreeGrafter"/>
</dbReference>
<dbReference type="GO" id="GO:0006888">
    <property type="term" value="P:endoplasmic reticulum to Golgi vesicle-mediated transport"/>
    <property type="evidence" value="ECO:0007669"/>
    <property type="project" value="TreeGrafter"/>
</dbReference>
<evidence type="ECO:0000256" key="2">
    <source>
        <dbReference type="SAM" id="Coils"/>
    </source>
</evidence>
<dbReference type="GO" id="GO:0009306">
    <property type="term" value="P:protein secretion"/>
    <property type="evidence" value="ECO:0007669"/>
    <property type="project" value="TreeGrafter"/>
</dbReference>
<name>A0AAD7R3X0_9TELE</name>
<dbReference type="InterPro" id="IPR051500">
    <property type="entry name" value="cTAGE_MIA/OTOR"/>
</dbReference>
<keyword evidence="1 2" id="KW-0175">Coiled coil</keyword>
<reference evidence="4" key="1">
    <citation type="journal article" date="2023" name="Science">
        <title>Genome structures resolve the early diversification of teleost fishes.</title>
        <authorList>
            <person name="Parey E."/>
            <person name="Louis A."/>
            <person name="Montfort J."/>
            <person name="Bouchez O."/>
            <person name="Roques C."/>
            <person name="Iampietro C."/>
            <person name="Lluch J."/>
            <person name="Castinel A."/>
            <person name="Donnadieu C."/>
            <person name="Desvignes T."/>
            <person name="Floi Bucao C."/>
            <person name="Jouanno E."/>
            <person name="Wen M."/>
            <person name="Mejri S."/>
            <person name="Dirks R."/>
            <person name="Jansen H."/>
            <person name="Henkel C."/>
            <person name="Chen W.J."/>
            <person name="Zahm M."/>
            <person name="Cabau C."/>
            <person name="Klopp C."/>
            <person name="Thompson A.W."/>
            <person name="Robinson-Rechavi M."/>
            <person name="Braasch I."/>
            <person name="Lecointre G."/>
            <person name="Bobe J."/>
            <person name="Postlethwait J.H."/>
            <person name="Berthelot C."/>
            <person name="Roest Crollius H."/>
            <person name="Guiguen Y."/>
        </authorList>
    </citation>
    <scope>NUCLEOTIDE SEQUENCE</scope>
    <source>
        <strain evidence="4">NC1722</strain>
    </source>
</reference>
<dbReference type="EMBL" id="JAINUG010001346">
    <property type="protein sequence ID" value="KAJ8355384.1"/>
    <property type="molecule type" value="Genomic_DNA"/>
</dbReference>
<evidence type="ECO:0000256" key="3">
    <source>
        <dbReference type="SAM" id="MobiDB-lite"/>
    </source>
</evidence>
<accession>A0AAD7R3X0</accession>
<dbReference type="Proteomes" id="UP001221898">
    <property type="component" value="Unassembled WGS sequence"/>
</dbReference>
<feature type="compositionally biased region" description="Polar residues" evidence="3">
    <location>
        <begin position="246"/>
        <end position="255"/>
    </location>
</feature>
<feature type="coiled-coil region" evidence="2">
    <location>
        <begin position="30"/>
        <end position="115"/>
    </location>
</feature>
<dbReference type="GO" id="GO:0035459">
    <property type="term" value="P:vesicle cargo loading"/>
    <property type="evidence" value="ECO:0007669"/>
    <property type="project" value="TreeGrafter"/>
</dbReference>
<evidence type="ECO:0000313" key="5">
    <source>
        <dbReference type="Proteomes" id="UP001221898"/>
    </source>
</evidence>
<dbReference type="PANTHER" id="PTHR23158:SF54">
    <property type="entry name" value="TRANSPORT AND GOLGI ORGANIZATION PROTEIN 1 HOMOLOG"/>
    <property type="match status" value="1"/>
</dbReference>
<proteinExistence type="predicted"/>
<comment type="caution">
    <text evidence="4">The sequence shown here is derived from an EMBL/GenBank/DDBJ whole genome shotgun (WGS) entry which is preliminary data.</text>
</comment>
<dbReference type="AlphaFoldDB" id="A0AAD7R3X0"/>
<feature type="region of interest" description="Disordered" evidence="3">
    <location>
        <begin position="240"/>
        <end position="268"/>
    </location>
</feature>
<evidence type="ECO:0000256" key="1">
    <source>
        <dbReference type="ARBA" id="ARBA00023054"/>
    </source>
</evidence>
<dbReference type="PANTHER" id="PTHR23158">
    <property type="entry name" value="MELANOMA INHIBITORY ACTIVITY-RELATED"/>
    <property type="match status" value="1"/>
</dbReference>
<keyword evidence="5" id="KW-1185">Reference proteome</keyword>
<gene>
    <name evidence="4" type="ORF">AAFF_G00058060</name>
</gene>
<evidence type="ECO:0000313" key="4">
    <source>
        <dbReference type="EMBL" id="KAJ8355384.1"/>
    </source>
</evidence>
<organism evidence="4 5">
    <name type="scientific">Aldrovandia affinis</name>
    <dbReference type="NCBI Taxonomy" id="143900"/>
    <lineage>
        <taxon>Eukaryota</taxon>
        <taxon>Metazoa</taxon>
        <taxon>Chordata</taxon>
        <taxon>Craniata</taxon>
        <taxon>Vertebrata</taxon>
        <taxon>Euteleostomi</taxon>
        <taxon>Actinopterygii</taxon>
        <taxon>Neopterygii</taxon>
        <taxon>Teleostei</taxon>
        <taxon>Notacanthiformes</taxon>
        <taxon>Halosauridae</taxon>
        <taxon>Aldrovandia</taxon>
    </lineage>
</organism>
<sequence length="468" mass="54392">MEQEHKRAEALLKTEITLHEKQAQEHMMNTQKAEYALAAERKEIANLRQKLIEVNTHVEEIKRPVFVPSLIKDDSASGKSEEKLNMEKLQAEKMCEQLEERIKKMECDQACMRREKKQQESLNMILEEKLDILHNLCQQKDKALQRKLTEVELERCVKEMKADGPKKEIRNLKKRIQEIDEINDDTQSGLKTQIAAQKIKAQENWTVVCALRRTLGLERREMARLSKKLSEVSGKLAGYQRRPVKVSTSSQQRQPLRNPGGVLRSASNNVEESGVANDVLTQEKFAEAVEERNLYRRKLQAEEKKTKGLEENVQALKEDHKALEKETLNFQIEINSYNEELHDMIELCQGKDQALLRKACQIDYERRVKELKIKEVLRSHSWKVTSIEEQHLKAEFSYKAEIDHLRKKLQDNLANQRKAWYSEHALAAHKKEIKDFCNQLDQASCKQADLQTRSVPTPGCSHWVTPPC</sequence>